<dbReference type="NCBIfam" id="TIGR02436">
    <property type="entry name" value="four helix bundle protein"/>
    <property type="match status" value="1"/>
</dbReference>
<name>A5G861_GEOUR</name>
<sequence length="123" mass="13720">MVEKIRDYKELDVWQRSVNLAVSVYGILQKFPLDEHFGLADQIKRSVVSIASNIAEGAGRQGNREFIRFLSIAGGSAAELETQLIVAQKLGYAVEAETLLGETVVIRKQLNALIKSLRVKYEK</sequence>
<gene>
    <name evidence="1" type="ordered locus">Gura_3829</name>
</gene>
<dbReference type="InterPro" id="IPR012657">
    <property type="entry name" value="23S_rRNA-intervening_sequence"/>
</dbReference>
<dbReference type="HOGENOM" id="CLU_129874_0_6_7"/>
<proteinExistence type="predicted"/>
<dbReference type="EMBL" id="CP000698">
    <property type="protein sequence ID" value="ABQ27979.1"/>
    <property type="molecule type" value="Genomic_DNA"/>
</dbReference>
<keyword evidence="2" id="KW-1185">Reference proteome</keyword>
<evidence type="ECO:0000313" key="1">
    <source>
        <dbReference type="EMBL" id="ABQ27979.1"/>
    </source>
</evidence>
<dbReference type="Gene3D" id="1.20.1440.60">
    <property type="entry name" value="23S rRNA-intervening sequence"/>
    <property type="match status" value="1"/>
</dbReference>
<evidence type="ECO:0000313" key="2">
    <source>
        <dbReference type="Proteomes" id="UP000006695"/>
    </source>
</evidence>
<dbReference type="InterPro" id="IPR036583">
    <property type="entry name" value="23S_rRNA_IVS_sf"/>
</dbReference>
<dbReference type="GO" id="GO:0005840">
    <property type="term" value="C:ribosome"/>
    <property type="evidence" value="ECO:0007669"/>
    <property type="project" value="UniProtKB-KW"/>
</dbReference>
<dbReference type="SUPFAM" id="SSF158446">
    <property type="entry name" value="IVS-encoded protein-like"/>
    <property type="match status" value="1"/>
</dbReference>
<dbReference type="AlphaFoldDB" id="A5G861"/>
<keyword evidence="1" id="KW-0687">Ribonucleoprotein</keyword>
<dbReference type="PANTHER" id="PTHR38471">
    <property type="entry name" value="FOUR HELIX BUNDLE PROTEIN"/>
    <property type="match status" value="1"/>
</dbReference>
<dbReference type="PANTHER" id="PTHR38471:SF2">
    <property type="entry name" value="FOUR HELIX BUNDLE PROTEIN"/>
    <property type="match status" value="1"/>
</dbReference>
<protein>
    <submittedName>
        <fullName evidence="1">S23 ribosomal protein</fullName>
    </submittedName>
</protein>
<accession>A5G861</accession>
<dbReference type="RefSeq" id="WP_011940625.1">
    <property type="nucleotide sequence ID" value="NC_009483.1"/>
</dbReference>
<reference evidence="1 2" key="1">
    <citation type="submission" date="2007-05" db="EMBL/GenBank/DDBJ databases">
        <title>Complete sequence of Geobacter uraniireducens Rf4.</title>
        <authorList>
            <consortium name="US DOE Joint Genome Institute"/>
            <person name="Copeland A."/>
            <person name="Lucas S."/>
            <person name="Lapidus A."/>
            <person name="Barry K."/>
            <person name="Detter J.C."/>
            <person name="Glavina del Rio T."/>
            <person name="Hammon N."/>
            <person name="Israni S."/>
            <person name="Dalin E."/>
            <person name="Tice H."/>
            <person name="Pitluck S."/>
            <person name="Chertkov O."/>
            <person name="Brettin T."/>
            <person name="Bruce D."/>
            <person name="Han C."/>
            <person name="Schmutz J."/>
            <person name="Larimer F."/>
            <person name="Land M."/>
            <person name="Hauser L."/>
            <person name="Kyrpides N."/>
            <person name="Mikhailova N."/>
            <person name="Shelobolina E."/>
            <person name="Aklujkar M."/>
            <person name="Lovley D."/>
            <person name="Richardson P."/>
        </authorList>
    </citation>
    <scope>NUCLEOTIDE SEQUENCE [LARGE SCALE GENOMIC DNA]</scope>
    <source>
        <strain evidence="1 2">Rf4</strain>
    </source>
</reference>
<dbReference type="KEGG" id="gur:Gura_3829"/>
<dbReference type="Proteomes" id="UP000006695">
    <property type="component" value="Chromosome"/>
</dbReference>
<keyword evidence="1" id="KW-0689">Ribosomal protein</keyword>
<organism evidence="1 2">
    <name type="scientific">Geotalea uraniireducens (strain Rf4)</name>
    <name type="common">Geobacter uraniireducens</name>
    <dbReference type="NCBI Taxonomy" id="351605"/>
    <lineage>
        <taxon>Bacteria</taxon>
        <taxon>Pseudomonadati</taxon>
        <taxon>Thermodesulfobacteriota</taxon>
        <taxon>Desulfuromonadia</taxon>
        <taxon>Geobacterales</taxon>
        <taxon>Geobacteraceae</taxon>
        <taxon>Geotalea</taxon>
    </lineage>
</organism>
<dbReference type="CDD" id="cd16377">
    <property type="entry name" value="23S_rRNA_IVP_like"/>
    <property type="match status" value="1"/>
</dbReference>
<dbReference type="Pfam" id="PF05635">
    <property type="entry name" value="23S_rRNA_IVP"/>
    <property type="match status" value="1"/>
</dbReference>
<dbReference type="STRING" id="351605.Gura_3829"/>